<evidence type="ECO:0000256" key="2">
    <source>
        <dbReference type="ARBA" id="ARBA00023002"/>
    </source>
</evidence>
<comment type="caution">
    <text evidence="4">The sequence shown here is derived from an EMBL/GenBank/DDBJ whole genome shotgun (WGS) entry which is preliminary data.</text>
</comment>
<dbReference type="InterPro" id="IPR051799">
    <property type="entry name" value="NADH_flavin_oxidoreductase"/>
</dbReference>
<dbReference type="PANTHER" id="PTHR43656">
    <property type="entry name" value="BINDING OXIDOREDUCTASE, PUTATIVE (AFU_ORTHOLOGUE AFUA_2G08260)-RELATED"/>
    <property type="match status" value="1"/>
</dbReference>
<evidence type="ECO:0000259" key="3">
    <source>
        <dbReference type="Pfam" id="PF00724"/>
    </source>
</evidence>
<evidence type="ECO:0000313" key="4">
    <source>
        <dbReference type="EMBL" id="NHO54521.1"/>
    </source>
</evidence>
<dbReference type="InterPro" id="IPR013785">
    <property type="entry name" value="Aldolase_TIM"/>
</dbReference>
<dbReference type="EMBL" id="WOTH01000024">
    <property type="protein sequence ID" value="NHO54521.1"/>
    <property type="molecule type" value="Genomic_DNA"/>
</dbReference>
<feature type="domain" description="NADH:flavin oxidoreductase/NADH oxidase N-terminal" evidence="3">
    <location>
        <begin position="16"/>
        <end position="277"/>
    </location>
</feature>
<dbReference type="AlphaFoldDB" id="A0A967B9B6"/>
<dbReference type="RefSeq" id="WP_242006329.1">
    <property type="nucleotide sequence ID" value="NZ_WOTH01000024.1"/>
</dbReference>
<dbReference type="InterPro" id="IPR001155">
    <property type="entry name" value="OxRdtase_FMN_N"/>
</dbReference>
<organism evidence="4 5">
    <name type="scientific">Acetobacter estunensis</name>
    <dbReference type="NCBI Taxonomy" id="104097"/>
    <lineage>
        <taxon>Bacteria</taxon>
        <taxon>Pseudomonadati</taxon>
        <taxon>Pseudomonadota</taxon>
        <taxon>Alphaproteobacteria</taxon>
        <taxon>Acetobacterales</taxon>
        <taxon>Acetobacteraceae</taxon>
        <taxon>Acetobacter</taxon>
    </lineage>
</organism>
<dbReference type="PANTHER" id="PTHR43656:SF2">
    <property type="entry name" value="BINDING OXIDOREDUCTASE, PUTATIVE (AFU_ORTHOLOGUE AFUA_2G08260)-RELATED"/>
    <property type="match status" value="1"/>
</dbReference>
<dbReference type="GO" id="GO:0016491">
    <property type="term" value="F:oxidoreductase activity"/>
    <property type="evidence" value="ECO:0007669"/>
    <property type="project" value="UniProtKB-KW"/>
</dbReference>
<proteinExistence type="predicted"/>
<evidence type="ECO:0000313" key="5">
    <source>
        <dbReference type="Proteomes" id="UP000597459"/>
    </source>
</evidence>
<evidence type="ECO:0000256" key="1">
    <source>
        <dbReference type="ARBA" id="ARBA00022630"/>
    </source>
</evidence>
<dbReference type="Gene3D" id="3.20.20.70">
    <property type="entry name" value="Aldolase class I"/>
    <property type="match status" value="1"/>
</dbReference>
<keyword evidence="2" id="KW-0560">Oxidoreductase</keyword>
<dbReference type="SUPFAM" id="SSF51395">
    <property type="entry name" value="FMN-linked oxidoreductases"/>
    <property type="match status" value="1"/>
</dbReference>
<dbReference type="GO" id="GO:0010181">
    <property type="term" value="F:FMN binding"/>
    <property type="evidence" value="ECO:0007669"/>
    <property type="project" value="InterPro"/>
</dbReference>
<keyword evidence="1" id="KW-0285">Flavoprotein</keyword>
<sequence>MGNSSVDTSVGYNQRGHTLVASGQAEKLSPLFELSRHLNVPLGVQLQHYGAQGIPRSPEAPLLTPSGHISSSTRRRVPQTQARIMSEGDIWHIIDLFLTSARYAVGAGCRLIQIQASNGYLISSFLSPATNIRDDEWGGTPLRRARFLVELVRKLRRVLPDDVDVTVRIGVDDGLGEDGQLPELLGDVVPAVAEAGASAIACSVGIAETFSKFFSSPDDTIACLRKAVRLLKRNTPIPMGFTGSLTSLLQAEAILESGDADFIGFARAALANPNLVNADLSGFNPQQCKGDAFCFRDKREEQATRVYCCVNPSYRRPEQLQRKYEESRQ</sequence>
<name>A0A967B9B6_9PROT</name>
<accession>A0A967B9B6</accession>
<reference evidence="4" key="1">
    <citation type="submission" date="2019-11" db="EMBL/GenBank/DDBJ databases">
        <title>Description of new Acetobacter species.</title>
        <authorList>
            <person name="Cleenwerck I."/>
            <person name="Sombolestani A.S."/>
        </authorList>
    </citation>
    <scope>NUCLEOTIDE SEQUENCE</scope>
    <source>
        <strain evidence="4">LMG 1626</strain>
    </source>
</reference>
<dbReference type="Proteomes" id="UP000597459">
    <property type="component" value="Unassembled WGS sequence"/>
</dbReference>
<keyword evidence="5" id="KW-1185">Reference proteome</keyword>
<dbReference type="Pfam" id="PF00724">
    <property type="entry name" value="Oxidored_FMN"/>
    <property type="match status" value="1"/>
</dbReference>
<gene>
    <name evidence="4" type="ORF">GOB87_11260</name>
</gene>
<protein>
    <submittedName>
        <fullName evidence="4">NADH:flavin oxidoreductase</fullName>
    </submittedName>
</protein>